<dbReference type="InterPro" id="IPR011009">
    <property type="entry name" value="Kinase-like_dom_sf"/>
</dbReference>
<evidence type="ECO:0000256" key="2">
    <source>
        <dbReference type="SAM" id="Phobius"/>
    </source>
</evidence>
<dbReference type="Gene3D" id="1.10.510.10">
    <property type="entry name" value="Transferase(Phosphotransferase) domain 1"/>
    <property type="match status" value="1"/>
</dbReference>
<dbReference type="Pfam" id="PF03109">
    <property type="entry name" value="ABC1"/>
    <property type="match status" value="1"/>
</dbReference>
<dbReference type="GeneID" id="14407109"/>
<evidence type="ECO:0000256" key="1">
    <source>
        <dbReference type="ARBA" id="ARBA00009670"/>
    </source>
</evidence>
<gene>
    <name evidence="4" type="ordered locus">Metho_1300</name>
</gene>
<comment type="similarity">
    <text evidence="1">Belongs to the protein kinase superfamily. ADCK protein kinase family.</text>
</comment>
<dbReference type="PROSITE" id="PS50011">
    <property type="entry name" value="PROTEIN_KINASE_DOM"/>
    <property type="match status" value="1"/>
</dbReference>
<dbReference type="RefSeq" id="WP_015324689.1">
    <property type="nucleotide sequence ID" value="NC_019977.1"/>
</dbReference>
<dbReference type="GO" id="GO:0005524">
    <property type="term" value="F:ATP binding"/>
    <property type="evidence" value="ECO:0007669"/>
    <property type="project" value="InterPro"/>
</dbReference>
<name>L0KZJ8_METHD</name>
<keyword evidence="2" id="KW-0472">Membrane</keyword>
<dbReference type="STRING" id="867904.Metho_1300"/>
<evidence type="ECO:0000313" key="4">
    <source>
        <dbReference type="EMBL" id="AGB49523.1"/>
    </source>
</evidence>
<dbReference type="GO" id="GO:0004672">
    <property type="term" value="F:protein kinase activity"/>
    <property type="evidence" value="ECO:0007669"/>
    <property type="project" value="InterPro"/>
</dbReference>
<dbReference type="InterPro" id="IPR000719">
    <property type="entry name" value="Prot_kinase_dom"/>
</dbReference>
<dbReference type="HOGENOM" id="CLU_006533_0_2_2"/>
<feature type="transmembrane region" description="Helical" evidence="2">
    <location>
        <begin position="522"/>
        <end position="541"/>
    </location>
</feature>
<dbReference type="AlphaFoldDB" id="L0KZJ8"/>
<organism evidence="4 5">
    <name type="scientific">Methanomethylovorans hollandica (strain DSM 15978 / NBRC 107637 / DMS1)</name>
    <dbReference type="NCBI Taxonomy" id="867904"/>
    <lineage>
        <taxon>Archaea</taxon>
        <taxon>Methanobacteriati</taxon>
        <taxon>Methanobacteriota</taxon>
        <taxon>Stenosarchaea group</taxon>
        <taxon>Methanomicrobia</taxon>
        <taxon>Methanosarcinales</taxon>
        <taxon>Methanosarcinaceae</taxon>
        <taxon>Methanomethylovorans</taxon>
    </lineage>
</organism>
<dbReference type="SUPFAM" id="SSF56112">
    <property type="entry name" value="Protein kinase-like (PK-like)"/>
    <property type="match status" value="1"/>
</dbReference>
<proteinExistence type="inferred from homology"/>
<evidence type="ECO:0000313" key="5">
    <source>
        <dbReference type="Proteomes" id="UP000010866"/>
    </source>
</evidence>
<feature type="transmembrane region" description="Helical" evidence="2">
    <location>
        <begin position="498"/>
        <end position="516"/>
    </location>
</feature>
<dbReference type="OrthoDB" id="8087at2157"/>
<evidence type="ECO:0000259" key="3">
    <source>
        <dbReference type="PROSITE" id="PS50011"/>
    </source>
</evidence>
<feature type="domain" description="Protein kinase" evidence="3">
    <location>
        <begin position="136"/>
        <end position="457"/>
    </location>
</feature>
<protein>
    <submittedName>
        <fullName evidence="4">Putative unusual protein kinase</fullName>
    </submittedName>
</protein>
<dbReference type="InterPro" id="IPR004147">
    <property type="entry name" value="ABC1_dom"/>
</dbReference>
<dbReference type="EMBL" id="CP003362">
    <property type="protein sequence ID" value="AGB49523.1"/>
    <property type="molecule type" value="Genomic_DNA"/>
</dbReference>
<dbReference type="KEGG" id="mhz:Metho_1300"/>
<reference evidence="5" key="1">
    <citation type="submission" date="2012-02" db="EMBL/GenBank/DDBJ databases">
        <title>Complete sequence of chromosome of Methanomethylovorans hollandica DSM 15978.</title>
        <authorList>
            <person name="Lucas S."/>
            <person name="Copeland A."/>
            <person name="Lapidus A."/>
            <person name="Glavina del Rio T."/>
            <person name="Dalin E."/>
            <person name="Tice H."/>
            <person name="Bruce D."/>
            <person name="Goodwin L."/>
            <person name="Pitluck S."/>
            <person name="Peters L."/>
            <person name="Mikhailova N."/>
            <person name="Held B."/>
            <person name="Kyrpides N."/>
            <person name="Mavromatis K."/>
            <person name="Ivanova N."/>
            <person name="Brettin T."/>
            <person name="Detter J.C."/>
            <person name="Han C."/>
            <person name="Larimer F."/>
            <person name="Land M."/>
            <person name="Hauser L."/>
            <person name="Markowitz V."/>
            <person name="Cheng J.-F."/>
            <person name="Hugenholtz P."/>
            <person name="Woyke T."/>
            <person name="Wu D."/>
            <person name="Spring S."/>
            <person name="Schroeder M."/>
            <person name="Brambilla E."/>
            <person name="Klenk H.-P."/>
            <person name="Eisen J.A."/>
        </authorList>
    </citation>
    <scope>NUCLEOTIDE SEQUENCE [LARGE SCALE GENOMIC DNA]</scope>
    <source>
        <strain evidence="5">DSM 15978 / NBRC 107637 / DMS1</strain>
    </source>
</reference>
<accession>L0KZJ8</accession>
<dbReference type="CDD" id="cd05121">
    <property type="entry name" value="ABC1_ADCK3-like"/>
    <property type="match status" value="1"/>
</dbReference>
<dbReference type="Proteomes" id="UP000010866">
    <property type="component" value="Chromosome"/>
</dbReference>
<dbReference type="InterPro" id="IPR050154">
    <property type="entry name" value="UbiB_kinase"/>
</dbReference>
<keyword evidence="2" id="KW-1133">Transmembrane helix</keyword>
<dbReference type="PANTHER" id="PTHR10566">
    <property type="entry name" value="CHAPERONE-ACTIVITY OF BC1 COMPLEX CABC1 -RELATED"/>
    <property type="match status" value="1"/>
</dbReference>
<keyword evidence="4" id="KW-0808">Transferase</keyword>
<dbReference type="PANTHER" id="PTHR10566:SF113">
    <property type="entry name" value="PROTEIN ACTIVITY OF BC1 COMPLEX KINASE 7, CHLOROPLASTIC"/>
    <property type="match status" value="1"/>
</dbReference>
<keyword evidence="4" id="KW-0418">Kinase</keyword>
<keyword evidence="5" id="KW-1185">Reference proteome</keyword>
<keyword evidence="2" id="KW-0812">Transmembrane</keyword>
<sequence>MFKKARRYFTIVRVFIKYNLFFLLYKDIKSNYISNSKCTCSLDIENRGGAAKLRDAFEELGPSFIKLGQMLSRRPDLVPRTYVIELQKLQDKVKPLDFNRMRPSFETGCVCNALGKTGEHTGVNYGVQDILEVFEEFDTQPIASASIGQVYKGVLDGKKIAVKISRPGLIDIINLDLAIIDDMKPLIVKIAGLGNNFDVDAFLREFREVLTSELDYRIEARNMIRFYDNFKDDENVLIPGVYTDYSRESILVMDFVEGVQVKDLEDVDQATRTHYAKLIAASYLKQVYIDGFYHADPHGGNILVKDGKIAFIDFGAVGKLDNELKRDMLNLFYGVYAENVEIASDAFLKIGKLRKEEVDIGRFRRDMDDLIADQKYGLGERQSDNYAKIALKYNMSLPSEFSTLEKALLLIESVCLDLDPKFNLLDGAKPVVSEAIRNRYAPKKAFEAIQLEGDRYLEIFRNFPAGVNDVIETIRGYRFEKLQESTYKMKRYRLLDRLTRNLFLAVVALVSTYLIILGETNTMLLGTIGFLASLFLSVLMFQK</sequence>